<comment type="caution">
    <text evidence="2">The sequence shown here is derived from an EMBL/GenBank/DDBJ whole genome shotgun (WGS) entry which is preliminary data.</text>
</comment>
<evidence type="ECO:0000313" key="3">
    <source>
        <dbReference type="Proteomes" id="UP000036403"/>
    </source>
</evidence>
<feature type="compositionally biased region" description="Basic and acidic residues" evidence="1">
    <location>
        <begin position="120"/>
        <end position="142"/>
    </location>
</feature>
<dbReference type="AlphaFoldDB" id="A0A0J7JUQ5"/>
<keyword evidence="3" id="KW-1185">Reference proteome</keyword>
<evidence type="ECO:0000256" key="1">
    <source>
        <dbReference type="SAM" id="MobiDB-lite"/>
    </source>
</evidence>
<dbReference type="EMBL" id="LBMM01034141">
    <property type="protein sequence ID" value="KMQ81561.1"/>
    <property type="molecule type" value="Genomic_DNA"/>
</dbReference>
<sequence>MDLDEERELVRARASENIKQLQTENKRGFDLKRKGEIIYKIDDLVAIKRTQYGTGLKLKGKFLGPYKIVKVNKHGRYDVEKLGDGYGPFKTSTVAEYMKPWGNSFGSNDVSGGSIVGNEPDQRTKMIDNTESKSERRSGNAY</sequence>
<dbReference type="Proteomes" id="UP000036403">
    <property type="component" value="Unassembled WGS sequence"/>
</dbReference>
<evidence type="ECO:0000313" key="2">
    <source>
        <dbReference type="EMBL" id="KMQ81561.1"/>
    </source>
</evidence>
<accession>A0A0J7JUQ5</accession>
<organism evidence="2 3">
    <name type="scientific">Lasius niger</name>
    <name type="common">Black garden ant</name>
    <dbReference type="NCBI Taxonomy" id="67767"/>
    <lineage>
        <taxon>Eukaryota</taxon>
        <taxon>Metazoa</taxon>
        <taxon>Ecdysozoa</taxon>
        <taxon>Arthropoda</taxon>
        <taxon>Hexapoda</taxon>
        <taxon>Insecta</taxon>
        <taxon>Pterygota</taxon>
        <taxon>Neoptera</taxon>
        <taxon>Endopterygota</taxon>
        <taxon>Hymenoptera</taxon>
        <taxon>Apocrita</taxon>
        <taxon>Aculeata</taxon>
        <taxon>Formicoidea</taxon>
        <taxon>Formicidae</taxon>
        <taxon>Formicinae</taxon>
        <taxon>Lasius</taxon>
        <taxon>Lasius</taxon>
    </lineage>
</organism>
<dbReference type="PaxDb" id="67767-A0A0J7JUQ5"/>
<proteinExistence type="predicted"/>
<reference evidence="2 3" key="1">
    <citation type="submission" date="2015-04" db="EMBL/GenBank/DDBJ databases">
        <title>Lasius niger genome sequencing.</title>
        <authorList>
            <person name="Konorov E.A."/>
            <person name="Nikitin M.A."/>
            <person name="Kirill M.V."/>
            <person name="Chang P."/>
        </authorList>
    </citation>
    <scope>NUCLEOTIDE SEQUENCE [LARGE SCALE GENOMIC DNA]</scope>
    <source>
        <tissue evidence="2">Whole</tissue>
    </source>
</reference>
<dbReference type="OrthoDB" id="3863715at2759"/>
<gene>
    <name evidence="2" type="ORF">RF55_25952</name>
</gene>
<protein>
    <submittedName>
        <fullName evidence="2">Uncharacterized protein</fullName>
    </submittedName>
</protein>
<name>A0A0J7JUQ5_LASNI</name>
<feature type="region of interest" description="Disordered" evidence="1">
    <location>
        <begin position="104"/>
        <end position="142"/>
    </location>
</feature>